<reference evidence="2 3" key="1">
    <citation type="submission" date="2017-09" db="EMBL/GenBank/DDBJ databases">
        <title>Depth-based differentiation of microbial function through sediment-hosted aquifers and enrichment of novel symbionts in the deep terrestrial subsurface.</title>
        <authorList>
            <person name="Probst A.J."/>
            <person name="Ladd B."/>
            <person name="Jarett J.K."/>
            <person name="Geller-Mcgrath D.E."/>
            <person name="Sieber C.M."/>
            <person name="Emerson J.B."/>
            <person name="Anantharaman K."/>
            <person name="Thomas B.C."/>
            <person name="Malmstrom R."/>
            <person name="Stieglmeier M."/>
            <person name="Klingl A."/>
            <person name="Woyke T."/>
            <person name="Ryan C.M."/>
            <person name="Banfield J.F."/>
        </authorList>
    </citation>
    <scope>NUCLEOTIDE SEQUENCE [LARGE SCALE GENOMIC DNA]</scope>
    <source>
        <strain evidence="2">CG23_combo_of_CG06-09_8_20_14_all_37_87_8</strain>
    </source>
</reference>
<feature type="domain" description="NYN" evidence="1">
    <location>
        <begin position="22"/>
        <end position="173"/>
    </location>
</feature>
<protein>
    <recommendedName>
        <fullName evidence="1">NYN domain-containing protein</fullName>
    </recommendedName>
</protein>
<sequence>MFSSQSFCGKIKNMLKEFIKGRVLVVIDAANLESAVKDLGWWIDYIKLKALFNADSLFEIRDYCVAHNTENQNNFFTFLKKNGYVLITKPLKIIQEQDIGKGKTRKANFDVEIAIDVFELQNNFDTLVLFSGDSDFDCLVRKMQERNKKVIIVSTKHHISRELIESGNKYIDLKELREFIERVKE</sequence>
<dbReference type="GO" id="GO:0004540">
    <property type="term" value="F:RNA nuclease activity"/>
    <property type="evidence" value="ECO:0007669"/>
    <property type="project" value="InterPro"/>
</dbReference>
<evidence type="ECO:0000313" key="2">
    <source>
        <dbReference type="EMBL" id="PIP31710.1"/>
    </source>
</evidence>
<dbReference type="InterPro" id="IPR047140">
    <property type="entry name" value="LabA"/>
</dbReference>
<accession>A0A2G9ZGL0</accession>
<dbReference type="PANTHER" id="PTHR35458:SF2">
    <property type="entry name" value="SLR0755 PROTEIN"/>
    <property type="match status" value="1"/>
</dbReference>
<dbReference type="Pfam" id="PF01936">
    <property type="entry name" value="NYN"/>
    <property type="match status" value="1"/>
</dbReference>
<proteinExistence type="predicted"/>
<organism evidence="2 3">
    <name type="scientific">bacterium (Candidatus Gribaldobacteria) CG23_combo_of_CG06-09_8_20_14_all_37_87_8</name>
    <dbReference type="NCBI Taxonomy" id="2014278"/>
    <lineage>
        <taxon>Bacteria</taxon>
        <taxon>Candidatus Gribaldobacteria</taxon>
    </lineage>
</organism>
<dbReference type="PANTHER" id="PTHR35458">
    <property type="entry name" value="SLR0755 PROTEIN"/>
    <property type="match status" value="1"/>
</dbReference>
<dbReference type="Proteomes" id="UP000230447">
    <property type="component" value="Unassembled WGS sequence"/>
</dbReference>
<dbReference type="InterPro" id="IPR021139">
    <property type="entry name" value="NYN"/>
</dbReference>
<evidence type="ECO:0000259" key="1">
    <source>
        <dbReference type="Pfam" id="PF01936"/>
    </source>
</evidence>
<evidence type="ECO:0000313" key="3">
    <source>
        <dbReference type="Proteomes" id="UP000230447"/>
    </source>
</evidence>
<dbReference type="Gene3D" id="3.40.50.1010">
    <property type="entry name" value="5'-nuclease"/>
    <property type="match status" value="1"/>
</dbReference>
<dbReference type="EMBL" id="PCSB01000044">
    <property type="protein sequence ID" value="PIP31710.1"/>
    <property type="molecule type" value="Genomic_DNA"/>
</dbReference>
<dbReference type="CDD" id="cd10911">
    <property type="entry name" value="PIN_LabA"/>
    <property type="match status" value="1"/>
</dbReference>
<dbReference type="AlphaFoldDB" id="A0A2G9ZGL0"/>
<gene>
    <name evidence="2" type="ORF">COX24_02160</name>
</gene>
<comment type="caution">
    <text evidence="2">The sequence shown here is derived from an EMBL/GenBank/DDBJ whole genome shotgun (WGS) entry which is preliminary data.</text>
</comment>
<name>A0A2G9ZGL0_9BACT</name>